<dbReference type="EMBL" id="BARS01048774">
    <property type="protein sequence ID" value="GAG28261.1"/>
    <property type="molecule type" value="Genomic_DNA"/>
</dbReference>
<keyword evidence="1" id="KW-1133">Transmembrane helix</keyword>
<evidence type="ECO:0000256" key="1">
    <source>
        <dbReference type="SAM" id="Phobius"/>
    </source>
</evidence>
<comment type="caution">
    <text evidence="2">The sequence shown here is derived from an EMBL/GenBank/DDBJ whole genome shotgun (WGS) entry which is preliminary data.</text>
</comment>
<accession>X0XTR4</accession>
<protein>
    <submittedName>
        <fullName evidence="2">Uncharacterized protein</fullName>
    </submittedName>
</protein>
<organism evidence="2">
    <name type="scientific">marine sediment metagenome</name>
    <dbReference type="NCBI Taxonomy" id="412755"/>
    <lineage>
        <taxon>unclassified sequences</taxon>
        <taxon>metagenomes</taxon>
        <taxon>ecological metagenomes</taxon>
    </lineage>
</organism>
<dbReference type="AlphaFoldDB" id="X0XTR4"/>
<keyword evidence="1" id="KW-0812">Transmembrane</keyword>
<name>X0XTR4_9ZZZZ</name>
<proteinExistence type="predicted"/>
<gene>
    <name evidence="2" type="ORF">S01H1_73035</name>
</gene>
<keyword evidence="1" id="KW-0472">Membrane</keyword>
<evidence type="ECO:0000313" key="2">
    <source>
        <dbReference type="EMBL" id="GAG28261.1"/>
    </source>
</evidence>
<reference evidence="2" key="1">
    <citation type="journal article" date="2014" name="Front. Microbiol.">
        <title>High frequency of phylogenetically diverse reductive dehalogenase-homologous genes in deep subseafloor sedimentary metagenomes.</title>
        <authorList>
            <person name="Kawai M."/>
            <person name="Futagami T."/>
            <person name="Toyoda A."/>
            <person name="Takaki Y."/>
            <person name="Nishi S."/>
            <person name="Hori S."/>
            <person name="Arai W."/>
            <person name="Tsubouchi T."/>
            <person name="Morono Y."/>
            <person name="Uchiyama I."/>
            <person name="Ito T."/>
            <person name="Fujiyama A."/>
            <person name="Inagaki F."/>
            <person name="Takami H."/>
        </authorList>
    </citation>
    <scope>NUCLEOTIDE SEQUENCE</scope>
    <source>
        <strain evidence="2">Expedition CK06-06</strain>
    </source>
</reference>
<sequence>MEFVIVFAIICGIISLLGFTVWCVAVEKRLRLMKEIMELMDEKIERRTK</sequence>
<feature type="transmembrane region" description="Helical" evidence="1">
    <location>
        <begin position="6"/>
        <end position="26"/>
    </location>
</feature>